<accession>A0A1D1UWB9</accession>
<dbReference type="AlphaFoldDB" id="A0A1D1UWB9"/>
<name>A0A1D1UWB9_RAMVA</name>
<reference evidence="3 4" key="1">
    <citation type="journal article" date="2016" name="Nat. Commun.">
        <title>Extremotolerant tardigrade genome and improved radiotolerance of human cultured cells by tardigrade-unique protein.</title>
        <authorList>
            <person name="Hashimoto T."/>
            <person name="Horikawa D.D."/>
            <person name="Saito Y."/>
            <person name="Kuwahara H."/>
            <person name="Kozuka-Hata H."/>
            <person name="Shin-I T."/>
            <person name="Minakuchi Y."/>
            <person name="Ohishi K."/>
            <person name="Motoyama A."/>
            <person name="Aizu T."/>
            <person name="Enomoto A."/>
            <person name="Kondo K."/>
            <person name="Tanaka S."/>
            <person name="Hara Y."/>
            <person name="Koshikawa S."/>
            <person name="Sagara H."/>
            <person name="Miura T."/>
            <person name="Yokobori S."/>
            <person name="Miyagawa K."/>
            <person name="Suzuki Y."/>
            <person name="Kubo T."/>
            <person name="Oyama M."/>
            <person name="Kohara Y."/>
            <person name="Fujiyama A."/>
            <person name="Arakawa K."/>
            <person name="Katayama T."/>
            <person name="Toyoda A."/>
            <person name="Kunieda T."/>
        </authorList>
    </citation>
    <scope>NUCLEOTIDE SEQUENCE [LARGE SCALE GENOMIC DNA]</scope>
    <source>
        <strain evidence="3 4">YOKOZUNA-1</strain>
    </source>
</reference>
<dbReference type="InterPro" id="IPR036691">
    <property type="entry name" value="Endo/exonu/phosph_ase_sf"/>
</dbReference>
<comment type="caution">
    <text evidence="3">The sequence shown here is derived from an EMBL/GenBank/DDBJ whole genome shotgun (WGS) entry which is preliminary data.</text>
</comment>
<protein>
    <recommendedName>
        <fullName evidence="2">Endonuclease/exonuclease/phosphatase domain-containing protein</fullName>
    </recommendedName>
</protein>
<dbReference type="InterPro" id="IPR005135">
    <property type="entry name" value="Endo/exonuclease/phosphatase"/>
</dbReference>
<keyword evidence="4" id="KW-1185">Reference proteome</keyword>
<evidence type="ECO:0000313" key="4">
    <source>
        <dbReference type="Proteomes" id="UP000186922"/>
    </source>
</evidence>
<dbReference type="GO" id="GO:0003824">
    <property type="term" value="F:catalytic activity"/>
    <property type="evidence" value="ECO:0007669"/>
    <property type="project" value="InterPro"/>
</dbReference>
<dbReference type="EMBL" id="BDGG01000001">
    <property type="protein sequence ID" value="GAU90693.1"/>
    <property type="molecule type" value="Genomic_DNA"/>
</dbReference>
<feature type="region of interest" description="Disordered" evidence="1">
    <location>
        <begin position="452"/>
        <end position="478"/>
    </location>
</feature>
<dbReference type="PANTHER" id="PTHR33332">
    <property type="entry name" value="REVERSE TRANSCRIPTASE DOMAIN-CONTAINING PROTEIN"/>
    <property type="match status" value="1"/>
</dbReference>
<dbReference type="Gene3D" id="3.60.10.10">
    <property type="entry name" value="Endonuclease/exonuclease/phosphatase"/>
    <property type="match status" value="1"/>
</dbReference>
<dbReference type="Pfam" id="PF14529">
    <property type="entry name" value="Exo_endo_phos_2"/>
    <property type="match status" value="1"/>
</dbReference>
<feature type="domain" description="Endonuclease/exonuclease/phosphatase" evidence="2">
    <location>
        <begin position="2"/>
        <end position="81"/>
    </location>
</feature>
<sequence length="478" mass="54505">MVMIVDFNCPDIDWDDMSAKKPRTRELLSVIEEFALFQRVRGLTREQNGSSSWLDLLFVTQLSLVRQVNILPKLTFSNDHCGLQCLIKLWKVNFPAPPKPVWISETGSQHEFRKEVASIAQKHFRLKKVGSRCLNRPSLSQRTIDSLERRDAAFRKWTKTKDPRDYSLWVDRARDSKRLLKASRTRQFRNIATLSRRCPDALWKDGKRSSKSKSLPPIPVPGAERSDWFIPKTKQNTYPAFSSRIMARVEYTVNHSTIKPHPPLQDVEERRSYFAWSIGGRKACRTRKEVEAVFQDCTKAFDRVPHEVLVKSLQDHGINGDLVAPQVISQPKDCRAFRESLDQLGENCAEAGLSLNPSKSQHPRTSFKRSGSVPFPHGNYSISGQRIATESRTTCLRVVIDRKLNWTAQVDAVIAKCRKRLHAIRSHFPLQLGAARQLLCKSLIRPVAEYTAQSGTPRTTSTKDSWSKSKKISSRASG</sequence>
<evidence type="ECO:0000256" key="1">
    <source>
        <dbReference type="SAM" id="MobiDB-lite"/>
    </source>
</evidence>
<proteinExistence type="predicted"/>
<evidence type="ECO:0000313" key="3">
    <source>
        <dbReference type="EMBL" id="GAU90693.1"/>
    </source>
</evidence>
<gene>
    <name evidence="3" type="primary">RvY_03073-1</name>
    <name evidence="3" type="synonym">RvY_03073.1</name>
    <name evidence="3" type="ORF">RvY_03073</name>
</gene>
<evidence type="ECO:0000259" key="2">
    <source>
        <dbReference type="Pfam" id="PF14529"/>
    </source>
</evidence>
<organism evidence="3 4">
    <name type="scientific">Ramazzottius varieornatus</name>
    <name type="common">Water bear</name>
    <name type="synonym">Tardigrade</name>
    <dbReference type="NCBI Taxonomy" id="947166"/>
    <lineage>
        <taxon>Eukaryota</taxon>
        <taxon>Metazoa</taxon>
        <taxon>Ecdysozoa</taxon>
        <taxon>Tardigrada</taxon>
        <taxon>Eutardigrada</taxon>
        <taxon>Parachela</taxon>
        <taxon>Hypsibioidea</taxon>
        <taxon>Ramazzottiidae</taxon>
        <taxon>Ramazzottius</taxon>
    </lineage>
</organism>
<feature type="compositionally biased region" description="Basic residues" evidence="1">
    <location>
        <begin position="468"/>
        <end position="478"/>
    </location>
</feature>
<dbReference type="Proteomes" id="UP000186922">
    <property type="component" value="Unassembled WGS sequence"/>
</dbReference>